<protein>
    <submittedName>
        <fullName evidence="1">Uncharacterized protein</fullName>
    </submittedName>
</protein>
<accession>A0A834MA82</accession>
<keyword evidence="2" id="KW-1185">Reference proteome</keyword>
<organism evidence="1 2">
    <name type="scientific">Rhynchophorus ferrugineus</name>
    <name type="common">Red palm weevil</name>
    <name type="synonym">Curculio ferrugineus</name>
    <dbReference type="NCBI Taxonomy" id="354439"/>
    <lineage>
        <taxon>Eukaryota</taxon>
        <taxon>Metazoa</taxon>
        <taxon>Ecdysozoa</taxon>
        <taxon>Arthropoda</taxon>
        <taxon>Hexapoda</taxon>
        <taxon>Insecta</taxon>
        <taxon>Pterygota</taxon>
        <taxon>Neoptera</taxon>
        <taxon>Endopterygota</taxon>
        <taxon>Coleoptera</taxon>
        <taxon>Polyphaga</taxon>
        <taxon>Cucujiformia</taxon>
        <taxon>Curculionidae</taxon>
        <taxon>Dryophthorinae</taxon>
        <taxon>Rhynchophorus</taxon>
    </lineage>
</organism>
<gene>
    <name evidence="1" type="ORF">GWI33_007110</name>
</gene>
<feature type="non-terminal residue" evidence="1">
    <location>
        <position position="1"/>
    </location>
</feature>
<dbReference type="AlphaFoldDB" id="A0A834MA82"/>
<evidence type="ECO:0000313" key="1">
    <source>
        <dbReference type="EMBL" id="KAF7277481.1"/>
    </source>
</evidence>
<proteinExistence type="predicted"/>
<dbReference type="EMBL" id="JAACXV010001690">
    <property type="protein sequence ID" value="KAF7277481.1"/>
    <property type="molecule type" value="Genomic_DNA"/>
</dbReference>
<comment type="caution">
    <text evidence="1">The sequence shown here is derived from an EMBL/GenBank/DDBJ whole genome shotgun (WGS) entry which is preliminary data.</text>
</comment>
<dbReference type="Proteomes" id="UP000625711">
    <property type="component" value="Unassembled WGS sequence"/>
</dbReference>
<reference evidence="1" key="1">
    <citation type="submission" date="2020-08" db="EMBL/GenBank/DDBJ databases">
        <title>Genome sequencing and assembly of the red palm weevil Rhynchophorus ferrugineus.</title>
        <authorList>
            <person name="Dias G.B."/>
            <person name="Bergman C.M."/>
            <person name="Manee M."/>
        </authorList>
    </citation>
    <scope>NUCLEOTIDE SEQUENCE</scope>
    <source>
        <strain evidence="1">AA-2017</strain>
        <tissue evidence="1">Whole larva</tissue>
    </source>
</reference>
<evidence type="ECO:0000313" key="2">
    <source>
        <dbReference type="Proteomes" id="UP000625711"/>
    </source>
</evidence>
<name>A0A834MA82_RHYFE</name>
<sequence>SIYNNRYLIIDSDNKLVLCYTGGTFACNPVHCSAFLHTNRKKPSTIRFSNKKFYDRPP</sequence>